<evidence type="ECO:0000313" key="4">
    <source>
        <dbReference type="Proteomes" id="UP000054481"/>
    </source>
</evidence>
<dbReference type="PANTHER" id="PTHR42858:SF1">
    <property type="entry name" value="LD15494P"/>
    <property type="match status" value="1"/>
</dbReference>
<dbReference type="Proteomes" id="UP000054481">
    <property type="component" value="Unassembled WGS sequence"/>
</dbReference>
<feature type="chain" id="PRO_5002525856" description="Aminotransferase class I/classII large domain-containing protein" evidence="1">
    <location>
        <begin position="35"/>
        <end position="454"/>
    </location>
</feature>
<evidence type="ECO:0000259" key="2">
    <source>
        <dbReference type="Pfam" id="PF00155"/>
    </source>
</evidence>
<evidence type="ECO:0000256" key="1">
    <source>
        <dbReference type="SAM" id="SignalP"/>
    </source>
</evidence>
<dbReference type="SUPFAM" id="SSF53383">
    <property type="entry name" value="PLP-dependent transferases"/>
    <property type="match status" value="1"/>
</dbReference>
<dbReference type="InterPro" id="IPR015421">
    <property type="entry name" value="PyrdxlP-dep_Trfase_major"/>
</dbReference>
<dbReference type="InterPro" id="IPR004839">
    <property type="entry name" value="Aminotransferase_I/II_large"/>
</dbReference>
<dbReference type="Gene3D" id="3.90.1150.10">
    <property type="entry name" value="Aspartate Aminotransferase, domain 1"/>
    <property type="match status" value="1"/>
</dbReference>
<keyword evidence="1" id="KW-0732">Signal</keyword>
<reference evidence="3 4" key="1">
    <citation type="journal article" date="2014" name="Genome Biol. Evol.">
        <title>Comparative genomics and transcriptomics analyses reveal divergent lifestyle features of nematode endoparasitic fungus Hirsutella minnesotensis.</title>
        <authorList>
            <person name="Lai Y."/>
            <person name="Liu K."/>
            <person name="Zhang X."/>
            <person name="Zhang X."/>
            <person name="Li K."/>
            <person name="Wang N."/>
            <person name="Shu C."/>
            <person name="Wu Y."/>
            <person name="Wang C."/>
            <person name="Bushley K.E."/>
            <person name="Xiang M."/>
            <person name="Liu X."/>
        </authorList>
    </citation>
    <scope>NUCLEOTIDE SEQUENCE [LARGE SCALE GENOMIC DNA]</scope>
    <source>
        <strain evidence="3 4">3608</strain>
    </source>
</reference>
<dbReference type="OrthoDB" id="7042322at2759"/>
<dbReference type="Gene3D" id="3.40.640.10">
    <property type="entry name" value="Type I PLP-dependent aspartate aminotransferase-like (Major domain)"/>
    <property type="match status" value="1"/>
</dbReference>
<feature type="domain" description="Aminotransferase class I/classII large" evidence="2">
    <location>
        <begin position="41"/>
        <end position="414"/>
    </location>
</feature>
<organism evidence="3 4">
    <name type="scientific">Hirsutella minnesotensis 3608</name>
    <dbReference type="NCBI Taxonomy" id="1043627"/>
    <lineage>
        <taxon>Eukaryota</taxon>
        <taxon>Fungi</taxon>
        <taxon>Dikarya</taxon>
        <taxon>Ascomycota</taxon>
        <taxon>Pezizomycotina</taxon>
        <taxon>Sordariomycetes</taxon>
        <taxon>Hypocreomycetidae</taxon>
        <taxon>Hypocreales</taxon>
        <taxon>Ophiocordycipitaceae</taxon>
        <taxon>Hirsutella</taxon>
    </lineage>
</organism>
<dbReference type="InterPro" id="IPR015424">
    <property type="entry name" value="PyrdxlP-dep_Trfase"/>
</dbReference>
<evidence type="ECO:0000313" key="3">
    <source>
        <dbReference type="EMBL" id="KJZ75431.1"/>
    </source>
</evidence>
<dbReference type="EMBL" id="KQ030517">
    <property type="protein sequence ID" value="KJZ75431.1"/>
    <property type="molecule type" value="Genomic_DNA"/>
</dbReference>
<keyword evidence="4" id="KW-1185">Reference proteome</keyword>
<dbReference type="Pfam" id="PF00155">
    <property type="entry name" value="Aminotran_1_2"/>
    <property type="match status" value="1"/>
</dbReference>
<dbReference type="AlphaFoldDB" id="A0A0F7ZKN2"/>
<dbReference type="GO" id="GO:0030170">
    <property type="term" value="F:pyridoxal phosphate binding"/>
    <property type="evidence" value="ECO:0007669"/>
    <property type="project" value="InterPro"/>
</dbReference>
<sequence length="454" mass="49856">MPKPRKQINFLRGWPAPTLLPTTLLSAACQRVLADPVEYTEMQEYGSLHGMSRLRKCLANWLGGHYGVDPDPERVCITSGASQNMITILQCFSDVHYTRAVWVVAPCYHLACGMFEDSGFAGRLYAIPEDDEGLNLEVLEQRLLDFEAQDKKNMEKKPFKLPVASRKLYGHLIYTVPTCSNPSGVTMSLGRREGLVKLARKYDALIISDDVYDLLQWSLTTPVSAIRPPEMRLLRLCDIDRALGPCDNDPHGFGHAVSNGSFTKIAGPSVRTGWAEAAPAFIAGLARAASTRSGGAPSQLCAAMLAEVVENGQLQRFVDETVRAALQQRHGLMMDAIHSHVSPLGARTRAASLKGCDVFGGYFVWVDIDSDFSTKFIADVLRSEEDIIIGHGQMFTVHGDGESASFDKSVRLSFSWEAEEDIVDGIKRIGLALARIQANKEYYLKLASALSSIG</sequence>
<gene>
    <name evidence="3" type="ORF">HIM_05127</name>
</gene>
<proteinExistence type="predicted"/>
<protein>
    <recommendedName>
        <fullName evidence="2">Aminotransferase class I/classII large domain-containing protein</fullName>
    </recommendedName>
</protein>
<name>A0A0F7ZKN2_9HYPO</name>
<dbReference type="PROSITE" id="PS51257">
    <property type="entry name" value="PROKAR_LIPOPROTEIN"/>
    <property type="match status" value="1"/>
</dbReference>
<feature type="signal peptide" evidence="1">
    <location>
        <begin position="1"/>
        <end position="34"/>
    </location>
</feature>
<dbReference type="InterPro" id="IPR015422">
    <property type="entry name" value="PyrdxlP-dep_Trfase_small"/>
</dbReference>
<dbReference type="GO" id="GO:0047536">
    <property type="term" value="F:2-aminoadipate transaminase activity"/>
    <property type="evidence" value="ECO:0007669"/>
    <property type="project" value="TreeGrafter"/>
</dbReference>
<accession>A0A0F7ZKN2</accession>
<dbReference type="PANTHER" id="PTHR42858">
    <property type="entry name" value="AMINOTRANSFERASE"/>
    <property type="match status" value="1"/>
</dbReference>
<dbReference type="CDD" id="cd00609">
    <property type="entry name" value="AAT_like"/>
    <property type="match status" value="1"/>
</dbReference>